<dbReference type="AlphaFoldDB" id="M6FJH0"/>
<dbReference type="Proteomes" id="UP000011980">
    <property type="component" value="Unassembled WGS sequence"/>
</dbReference>
<dbReference type="PATRIC" id="fig|1240687.3.peg.81"/>
<name>M6FJH0_9LEPT</name>
<gene>
    <name evidence="1" type="ORF">LEP1GSC008_0981</name>
</gene>
<comment type="caution">
    <text evidence="1">The sequence shown here is derived from an EMBL/GenBank/DDBJ whole genome shotgun (WGS) entry which is preliminary data.</text>
</comment>
<proteinExistence type="predicted"/>
<protein>
    <submittedName>
        <fullName evidence="1">Uncharacterized protein</fullName>
    </submittedName>
</protein>
<dbReference type="EMBL" id="ANCE01000006">
    <property type="protein sequence ID" value="EMK26234.1"/>
    <property type="molecule type" value="Genomic_DNA"/>
</dbReference>
<reference evidence="1 2" key="1">
    <citation type="submission" date="2013-01" db="EMBL/GenBank/DDBJ databases">
        <authorList>
            <person name="Harkins D.M."/>
            <person name="Durkin A.S."/>
            <person name="Brinkac L.M."/>
            <person name="Haft D.H."/>
            <person name="Selengut J.D."/>
            <person name="Sanka R."/>
            <person name="DePew J."/>
            <person name="Purushe J."/>
            <person name="Galloway R.L."/>
            <person name="Vinetz J.M."/>
            <person name="Sutton G.G."/>
            <person name="Nierman W.C."/>
            <person name="Fouts D.E."/>
        </authorList>
    </citation>
    <scope>NUCLEOTIDE SEQUENCE [LARGE SCALE GENOMIC DNA]</scope>
    <source>
        <strain evidence="1 2">Nikolaevo</strain>
    </source>
</reference>
<evidence type="ECO:0000313" key="1">
    <source>
        <dbReference type="EMBL" id="EMK26234.1"/>
    </source>
</evidence>
<organism evidence="1 2">
    <name type="scientific">Leptospira kirschneri serovar Bulgarica str. Nikolaevo</name>
    <dbReference type="NCBI Taxonomy" id="1240687"/>
    <lineage>
        <taxon>Bacteria</taxon>
        <taxon>Pseudomonadati</taxon>
        <taxon>Spirochaetota</taxon>
        <taxon>Spirochaetia</taxon>
        <taxon>Leptospirales</taxon>
        <taxon>Leptospiraceae</taxon>
        <taxon>Leptospira</taxon>
    </lineage>
</organism>
<sequence>MDLRGRSNHLKNEIRKVRSILCFLFVALTRKSRAFFYWI</sequence>
<accession>M6FJH0</accession>
<evidence type="ECO:0000313" key="2">
    <source>
        <dbReference type="Proteomes" id="UP000011980"/>
    </source>
</evidence>